<reference evidence="5 6" key="1">
    <citation type="journal article" date="2023" name="Plants (Basel)">
        <title>Bridging the Gap: Combining Genomics and Transcriptomics Approaches to Understand Stylosanthes scabra, an Orphan Legume from the Brazilian Caatinga.</title>
        <authorList>
            <person name="Ferreira-Neto J.R.C."/>
            <person name="da Silva M.D."/>
            <person name="Binneck E."/>
            <person name="de Melo N.F."/>
            <person name="da Silva R.H."/>
            <person name="de Melo A.L.T.M."/>
            <person name="Pandolfi V."/>
            <person name="Bustamante F.O."/>
            <person name="Brasileiro-Vidal A.C."/>
            <person name="Benko-Iseppon A.M."/>
        </authorList>
    </citation>
    <scope>NUCLEOTIDE SEQUENCE [LARGE SCALE GENOMIC DNA]</scope>
    <source>
        <tissue evidence="5">Leaves</tissue>
    </source>
</reference>
<evidence type="ECO:0000256" key="3">
    <source>
        <dbReference type="ARBA" id="ARBA00023004"/>
    </source>
</evidence>
<sequence length="178" mass="20662">MEEVEQELFIQKLEDRPSLCTMEAQGIPVIDLSPVTSSNPSPSAIETLVKEIGSACKEWGFFQVTNHGVPLSVKQNLEEASKKFFGQSVEDKKKVSRDESSPSGYYDTELTRNVRDWKQVFDFLAKEPTLFPLTSDEHDDRILHWTNKNPQYPPHFRYLLFFFISLVCYTMMQKHIHE</sequence>
<organism evidence="5 6">
    <name type="scientific">Stylosanthes scabra</name>
    <dbReference type="NCBI Taxonomy" id="79078"/>
    <lineage>
        <taxon>Eukaryota</taxon>
        <taxon>Viridiplantae</taxon>
        <taxon>Streptophyta</taxon>
        <taxon>Embryophyta</taxon>
        <taxon>Tracheophyta</taxon>
        <taxon>Spermatophyta</taxon>
        <taxon>Magnoliopsida</taxon>
        <taxon>eudicotyledons</taxon>
        <taxon>Gunneridae</taxon>
        <taxon>Pentapetalae</taxon>
        <taxon>rosids</taxon>
        <taxon>fabids</taxon>
        <taxon>Fabales</taxon>
        <taxon>Fabaceae</taxon>
        <taxon>Papilionoideae</taxon>
        <taxon>50 kb inversion clade</taxon>
        <taxon>dalbergioids sensu lato</taxon>
        <taxon>Dalbergieae</taxon>
        <taxon>Pterocarpus clade</taxon>
        <taxon>Stylosanthes</taxon>
    </lineage>
</organism>
<keyword evidence="2" id="KW-0560">Oxidoreductase</keyword>
<dbReference type="EMBL" id="JASCZI010183837">
    <property type="protein sequence ID" value="MED6189748.1"/>
    <property type="molecule type" value="Genomic_DNA"/>
</dbReference>
<evidence type="ECO:0000259" key="4">
    <source>
        <dbReference type="Pfam" id="PF14226"/>
    </source>
</evidence>
<dbReference type="PANTHER" id="PTHR10209">
    <property type="entry name" value="OXIDOREDUCTASE, 2OG-FE II OXYGENASE FAMILY PROTEIN"/>
    <property type="match status" value="1"/>
</dbReference>
<protein>
    <recommendedName>
        <fullName evidence="4">Non-haem dioxygenase N-terminal domain-containing protein</fullName>
    </recommendedName>
</protein>
<evidence type="ECO:0000313" key="5">
    <source>
        <dbReference type="EMBL" id="MED6189748.1"/>
    </source>
</evidence>
<dbReference type="PANTHER" id="PTHR10209:SF885">
    <property type="entry name" value="2OG-FE(II) OXYGENASE FAMILY, PUTATIVE (AFU_ORTHOLOGUE AFUA_2G00750)-RELATED"/>
    <property type="match status" value="1"/>
</dbReference>
<evidence type="ECO:0000256" key="2">
    <source>
        <dbReference type="ARBA" id="ARBA00023002"/>
    </source>
</evidence>
<dbReference type="SUPFAM" id="SSF51197">
    <property type="entry name" value="Clavaminate synthase-like"/>
    <property type="match status" value="1"/>
</dbReference>
<keyword evidence="6" id="KW-1185">Reference proteome</keyword>
<keyword evidence="1" id="KW-0479">Metal-binding</keyword>
<dbReference type="InterPro" id="IPR027443">
    <property type="entry name" value="IPNS-like_sf"/>
</dbReference>
<dbReference type="Gene3D" id="2.60.120.330">
    <property type="entry name" value="B-lactam Antibiotic, Isopenicillin N Synthase, Chain"/>
    <property type="match status" value="1"/>
</dbReference>
<keyword evidence="3" id="KW-0408">Iron</keyword>
<dbReference type="InterPro" id="IPR026992">
    <property type="entry name" value="DIOX_N"/>
</dbReference>
<evidence type="ECO:0000313" key="6">
    <source>
        <dbReference type="Proteomes" id="UP001341840"/>
    </source>
</evidence>
<gene>
    <name evidence="5" type="ORF">PIB30_098998</name>
</gene>
<accession>A0ABU6WYI2</accession>
<evidence type="ECO:0000256" key="1">
    <source>
        <dbReference type="ARBA" id="ARBA00022723"/>
    </source>
</evidence>
<proteinExistence type="predicted"/>
<comment type="caution">
    <text evidence="5">The sequence shown here is derived from an EMBL/GenBank/DDBJ whole genome shotgun (WGS) entry which is preliminary data.</text>
</comment>
<dbReference type="Proteomes" id="UP001341840">
    <property type="component" value="Unassembled WGS sequence"/>
</dbReference>
<dbReference type="Pfam" id="PF14226">
    <property type="entry name" value="DIOX_N"/>
    <property type="match status" value="1"/>
</dbReference>
<name>A0ABU6WYI2_9FABA</name>
<feature type="domain" description="Non-haem dioxygenase N-terminal" evidence="4">
    <location>
        <begin position="27"/>
        <end position="150"/>
    </location>
</feature>